<comment type="caution">
    <text evidence="1">The sequence shown here is derived from an EMBL/GenBank/DDBJ whole genome shotgun (WGS) entry which is preliminary data.</text>
</comment>
<organism evidence="1 2">
    <name type="scientific">Bianquea renquensis</name>
    <dbReference type="NCBI Taxonomy" id="2763661"/>
    <lineage>
        <taxon>Bacteria</taxon>
        <taxon>Bacillati</taxon>
        <taxon>Bacillota</taxon>
        <taxon>Clostridia</taxon>
        <taxon>Eubacteriales</taxon>
        <taxon>Bianqueaceae</taxon>
        <taxon>Bianquea</taxon>
    </lineage>
</organism>
<dbReference type="Proteomes" id="UP000657006">
    <property type="component" value="Unassembled WGS sequence"/>
</dbReference>
<dbReference type="AlphaFoldDB" id="A0A926DPF0"/>
<dbReference type="Gene3D" id="1.10.357.10">
    <property type="entry name" value="Tetracycline Repressor, domain 2"/>
    <property type="match status" value="1"/>
</dbReference>
<accession>A0A926DPF0</accession>
<protein>
    <submittedName>
        <fullName evidence="1">TetR/AcrR family transcriptional regulator</fullName>
    </submittedName>
</protein>
<evidence type="ECO:0000313" key="1">
    <source>
        <dbReference type="EMBL" id="MBC8542753.1"/>
    </source>
</evidence>
<gene>
    <name evidence="1" type="ORF">H8730_04225</name>
</gene>
<dbReference type="EMBL" id="JACRSQ010000004">
    <property type="protein sequence ID" value="MBC8542753.1"/>
    <property type="molecule type" value="Genomic_DNA"/>
</dbReference>
<dbReference type="SUPFAM" id="SSF46689">
    <property type="entry name" value="Homeodomain-like"/>
    <property type="match status" value="1"/>
</dbReference>
<proteinExistence type="predicted"/>
<name>A0A926DPF0_9FIRM</name>
<sequence>MRRQAILKIAEKEMLQHGTSCISLQRIQARTGIPEKTFHSLFPEGDKELLLDTMEYSGKEWVRTIRRTLRTMQDQKRKVEFLVDSYCLGTQKHPSALDTYLDMWKAIKDTGDEYLRARLASIYQMFIASFLAIVKEDLISVVSDRELYGLAFMATVLSDALHVQIALLKQEIPVETVTKLLKTLLWNLINGKGADYV</sequence>
<dbReference type="RefSeq" id="WP_177719282.1">
    <property type="nucleotide sequence ID" value="NZ_JACRSQ010000004.1"/>
</dbReference>
<evidence type="ECO:0000313" key="2">
    <source>
        <dbReference type="Proteomes" id="UP000657006"/>
    </source>
</evidence>
<reference evidence="1" key="1">
    <citation type="submission" date="2020-08" db="EMBL/GenBank/DDBJ databases">
        <title>Genome public.</title>
        <authorList>
            <person name="Liu C."/>
            <person name="Sun Q."/>
        </authorList>
    </citation>
    <scope>NUCLEOTIDE SEQUENCE</scope>
    <source>
        <strain evidence="1">NSJ-32</strain>
    </source>
</reference>
<dbReference type="InterPro" id="IPR009057">
    <property type="entry name" value="Homeodomain-like_sf"/>
</dbReference>
<keyword evidence="2" id="KW-1185">Reference proteome</keyword>